<dbReference type="SUPFAM" id="SSF53474">
    <property type="entry name" value="alpha/beta-Hydrolases"/>
    <property type="match status" value="1"/>
</dbReference>
<dbReference type="GeneID" id="106155369"/>
<dbReference type="InParanoid" id="A0A2R2MSA3"/>
<dbReference type="AlphaFoldDB" id="A0A2R2MSA3"/>
<dbReference type="GO" id="GO:0042171">
    <property type="term" value="F:lysophosphatidic acid acyltransferase activity"/>
    <property type="evidence" value="ECO:0007669"/>
    <property type="project" value="TreeGrafter"/>
</dbReference>
<organism evidence="3 4">
    <name type="scientific">Lingula anatina</name>
    <name type="common">Brachiopod</name>
    <name type="synonym">Lingula unguis</name>
    <dbReference type="NCBI Taxonomy" id="7574"/>
    <lineage>
        <taxon>Eukaryota</taxon>
        <taxon>Metazoa</taxon>
        <taxon>Spiralia</taxon>
        <taxon>Lophotrochozoa</taxon>
        <taxon>Brachiopoda</taxon>
        <taxon>Linguliformea</taxon>
        <taxon>Lingulata</taxon>
        <taxon>Lingulida</taxon>
        <taxon>Linguloidea</taxon>
        <taxon>Lingulidae</taxon>
        <taxon>Lingula</taxon>
    </lineage>
</organism>
<dbReference type="PRINTS" id="PR00111">
    <property type="entry name" value="ABHYDROLASE"/>
</dbReference>
<dbReference type="FunCoup" id="A0A2R2MSA3">
    <property type="interactions" value="1965"/>
</dbReference>
<dbReference type="RefSeq" id="XP_023933134.1">
    <property type="nucleotide sequence ID" value="XM_024077366.1"/>
</dbReference>
<evidence type="ECO:0000256" key="1">
    <source>
        <dbReference type="ARBA" id="ARBA00038097"/>
    </source>
</evidence>
<dbReference type="STRING" id="7574.A0A2R2MSA3"/>
<name>A0A2R2MSA3_LINAN</name>
<dbReference type="GO" id="GO:0055088">
    <property type="term" value="P:lipid homeostasis"/>
    <property type="evidence" value="ECO:0007669"/>
    <property type="project" value="TreeGrafter"/>
</dbReference>
<evidence type="ECO:0000259" key="2">
    <source>
        <dbReference type="Pfam" id="PF00561"/>
    </source>
</evidence>
<keyword evidence="3" id="KW-1185">Reference proteome</keyword>
<dbReference type="InterPro" id="IPR029058">
    <property type="entry name" value="AB_hydrolase_fold"/>
</dbReference>
<dbReference type="Proteomes" id="UP000085678">
    <property type="component" value="Unplaced"/>
</dbReference>
<protein>
    <submittedName>
        <fullName evidence="4">1-acylglycerol-3-phosphate O-acyltransferase ABHD5-like</fullName>
    </submittedName>
</protein>
<dbReference type="InterPro" id="IPR000073">
    <property type="entry name" value="AB_hydrolase_1"/>
</dbReference>
<evidence type="ECO:0000313" key="3">
    <source>
        <dbReference type="Proteomes" id="UP000085678"/>
    </source>
</evidence>
<dbReference type="GO" id="GO:0005739">
    <property type="term" value="C:mitochondrion"/>
    <property type="evidence" value="ECO:0007669"/>
    <property type="project" value="TreeGrafter"/>
</dbReference>
<sequence length="268" mass="29908">MADSLPAQNAQLQTQHVELEVDRDSWLRSWIRWKPTSRVMLAEAEHKLLHILSGRYQGRYIPVTGGRNRLWTICINGSFHTIKTGYAENSPSLGILHHQTEDKSELETASGDTSPLASNTPLVLIHGMGGGVGLWSRNLATISQDRALYAFDLLGFGRSSRPNFSYEADIVEEQFVQSVEDWREAVGLENFVLLGHSLGGFVAAGYAMKYPDRVKHLVLVDPWGFPERPAVPQQRPFPLWVRALATLLKPFNPLAVVRAAGPWGIDFP</sequence>
<evidence type="ECO:0000313" key="4">
    <source>
        <dbReference type="RefSeq" id="XP_023933134.1"/>
    </source>
</evidence>
<proteinExistence type="inferred from homology"/>
<dbReference type="PANTHER" id="PTHR42886">
    <property type="entry name" value="RE40534P-RELATED"/>
    <property type="match status" value="1"/>
</dbReference>
<dbReference type="PANTHER" id="PTHR42886:SF29">
    <property type="entry name" value="PUMMELIG, ISOFORM A"/>
    <property type="match status" value="1"/>
</dbReference>
<dbReference type="Gene3D" id="3.40.50.1820">
    <property type="entry name" value="alpha/beta hydrolase"/>
    <property type="match status" value="1"/>
</dbReference>
<feature type="domain" description="AB hydrolase-1" evidence="2">
    <location>
        <begin position="121"/>
        <end position="242"/>
    </location>
</feature>
<dbReference type="GO" id="GO:0006654">
    <property type="term" value="P:phosphatidic acid biosynthetic process"/>
    <property type="evidence" value="ECO:0007669"/>
    <property type="project" value="TreeGrafter"/>
</dbReference>
<dbReference type="KEGG" id="lak:106155369"/>
<accession>A0A2R2MSA3</accession>
<gene>
    <name evidence="4" type="primary">LOC106155369</name>
</gene>
<reference evidence="4" key="1">
    <citation type="submission" date="2025-08" db="UniProtKB">
        <authorList>
            <consortium name="RefSeq"/>
        </authorList>
    </citation>
    <scope>IDENTIFICATION</scope>
    <source>
        <tissue evidence="4">Gonads</tissue>
    </source>
</reference>
<dbReference type="GO" id="GO:0052689">
    <property type="term" value="F:carboxylic ester hydrolase activity"/>
    <property type="evidence" value="ECO:0007669"/>
    <property type="project" value="TreeGrafter"/>
</dbReference>
<comment type="similarity">
    <text evidence="1">Belongs to the peptidase S33 family. ABHD4/ABHD5 subfamily.</text>
</comment>
<dbReference type="Pfam" id="PF00561">
    <property type="entry name" value="Abhydrolase_1"/>
    <property type="match status" value="1"/>
</dbReference>
<dbReference type="OrthoDB" id="7457040at2759"/>